<reference evidence="2" key="1">
    <citation type="journal article" date="2023" name="bioRxiv">
        <title>Scaffold-level genome assemblies of two parasitoid biocontrol wasps reveal the parthenogenesis mechanism and an associated novel virus.</title>
        <authorList>
            <person name="Inwood S."/>
            <person name="Skelly J."/>
            <person name="Guhlin J."/>
            <person name="Harrop T."/>
            <person name="Goldson S."/>
            <person name="Dearden P."/>
        </authorList>
    </citation>
    <scope>NUCLEOTIDE SEQUENCE</scope>
    <source>
        <strain evidence="2">Lincoln</strain>
        <tissue evidence="2">Whole body</tissue>
    </source>
</reference>
<name>A0AA39EYA8_MICHY</name>
<evidence type="ECO:0000256" key="1">
    <source>
        <dbReference type="SAM" id="MobiDB-lite"/>
    </source>
</evidence>
<proteinExistence type="predicted"/>
<keyword evidence="3" id="KW-1185">Reference proteome</keyword>
<dbReference type="AlphaFoldDB" id="A0AA39EYA8"/>
<evidence type="ECO:0000313" key="3">
    <source>
        <dbReference type="Proteomes" id="UP001168972"/>
    </source>
</evidence>
<protein>
    <submittedName>
        <fullName evidence="2">Uncharacterized protein</fullName>
    </submittedName>
</protein>
<sequence length="273" mass="31076">MSIERVSSAKLPSRPRPIQPPRYMRYLSPAAPRSPDLPVKLSAMKQQIWTGVTMDENSKVDMENSLDRNLLRLETNSSGSVYQQNSDELLKSCSRKLMALDYTKKFQIRTSKTVKKCRKKSGKIPVNNSNDDKPVEDLKKCTRKQRNNLRRHKTVLNVHTNSNDNQLDEEFNNTALKSLQGQQINTLTLFGIGKLPKSHQNNKLKNESRRKFRKGGFIANATVNVGKMKSNLLFNENVNIESCSSDDLNNIKATTKTITGTTIKTKKRHTRSK</sequence>
<evidence type="ECO:0000313" key="2">
    <source>
        <dbReference type="EMBL" id="KAK0159842.1"/>
    </source>
</evidence>
<comment type="caution">
    <text evidence="2">The sequence shown here is derived from an EMBL/GenBank/DDBJ whole genome shotgun (WGS) entry which is preliminary data.</text>
</comment>
<reference evidence="2" key="2">
    <citation type="submission" date="2023-03" db="EMBL/GenBank/DDBJ databases">
        <authorList>
            <person name="Inwood S.N."/>
            <person name="Skelly J.G."/>
            <person name="Guhlin J."/>
            <person name="Harrop T.W.R."/>
            <person name="Goldson S.G."/>
            <person name="Dearden P.K."/>
        </authorList>
    </citation>
    <scope>NUCLEOTIDE SEQUENCE</scope>
    <source>
        <strain evidence="2">Lincoln</strain>
        <tissue evidence="2">Whole body</tissue>
    </source>
</reference>
<feature type="region of interest" description="Disordered" evidence="1">
    <location>
        <begin position="1"/>
        <end position="20"/>
    </location>
</feature>
<organism evidence="2 3">
    <name type="scientific">Microctonus hyperodae</name>
    <name type="common">Parasitoid wasp</name>
    <dbReference type="NCBI Taxonomy" id="165561"/>
    <lineage>
        <taxon>Eukaryota</taxon>
        <taxon>Metazoa</taxon>
        <taxon>Ecdysozoa</taxon>
        <taxon>Arthropoda</taxon>
        <taxon>Hexapoda</taxon>
        <taxon>Insecta</taxon>
        <taxon>Pterygota</taxon>
        <taxon>Neoptera</taxon>
        <taxon>Endopterygota</taxon>
        <taxon>Hymenoptera</taxon>
        <taxon>Apocrita</taxon>
        <taxon>Ichneumonoidea</taxon>
        <taxon>Braconidae</taxon>
        <taxon>Euphorinae</taxon>
        <taxon>Microctonus</taxon>
    </lineage>
</organism>
<dbReference type="Proteomes" id="UP001168972">
    <property type="component" value="Unassembled WGS sequence"/>
</dbReference>
<accession>A0AA39EYA8</accession>
<dbReference type="EMBL" id="JAQQBR010001836">
    <property type="protein sequence ID" value="KAK0159842.1"/>
    <property type="molecule type" value="Genomic_DNA"/>
</dbReference>
<gene>
    <name evidence="2" type="ORF">PV327_010910</name>
</gene>